<reference evidence="11 12" key="1">
    <citation type="journal article" date="2013" name="ISME J.">
        <title>By their genes ye shall know them: genomic signatures of predatory bacteria.</title>
        <authorList>
            <person name="Pasternak Z."/>
            <person name="Pietrokovski S."/>
            <person name="Rotem O."/>
            <person name="Gophna U."/>
            <person name="Lurie-Weinberger M.N."/>
            <person name="Jurkevitch E."/>
        </authorList>
    </citation>
    <scope>NUCLEOTIDE SEQUENCE [LARGE SCALE GENOMIC DNA]</scope>
    <source>
        <strain evidence="11 12">JSS</strain>
    </source>
</reference>
<dbReference type="eggNOG" id="COG0038">
    <property type="taxonomic scope" value="Bacteria"/>
</dbReference>
<name>M4V6K5_9BACT</name>
<evidence type="ECO:0008006" key="13">
    <source>
        <dbReference type="Google" id="ProtNLM"/>
    </source>
</evidence>
<gene>
    <name evidence="11" type="ORF">A11Q_764</name>
</gene>
<keyword evidence="8" id="KW-0868">Chloride</keyword>
<evidence type="ECO:0000256" key="9">
    <source>
        <dbReference type="ARBA" id="ARBA00023303"/>
    </source>
</evidence>
<dbReference type="PANTHER" id="PTHR43427">
    <property type="entry name" value="CHLORIDE CHANNEL PROTEIN CLC-E"/>
    <property type="match status" value="1"/>
</dbReference>
<sequence>MEFSKSTQTIYDESSKKISEIKGYFLRLLPFWIAGAITALVATGYAQLFSWAEHLSQKIYDVTGLWFILIPPVFFVLSWVLVEKFAPRANGSGIPQLMVAVDLAEQKQSSVIKSLLGWRIIIVKVLSSILGVIGGGAIGREGPTLQISGSIFHLVNKYWKFSEIQNRSAFLLAGAASGLASAFNTPLGGIVYVVEELAKSHLNSFRTGVLHAVICAGIISQMIMGSYLYLGYPKVAGFSFSQLWQYLVVALFAALIVTLFTQSLKAVVIYRGKLVSFKSKLFFTVTAGFLFSLMVVFISKTGLGPGQETLNRLLFSEQMASLTDIVARFLGSAFTYANGGAGGVFAPILSLGGSVGSFFSSALEFELGPLSVLIGMSAGLAALTHSPLTSFILILEMTDRHRAIFPLMLAAIVGHGVSRWISQQSFYEFVSERILKETSTVVGKNESSD</sequence>
<dbReference type="SUPFAM" id="SSF81340">
    <property type="entry name" value="Clc chloride channel"/>
    <property type="match status" value="1"/>
</dbReference>
<dbReference type="GO" id="GO:0005254">
    <property type="term" value="F:chloride channel activity"/>
    <property type="evidence" value="ECO:0007669"/>
    <property type="project" value="UniProtKB-KW"/>
</dbReference>
<comment type="subcellular location">
    <subcellularLocation>
        <location evidence="1">Membrane</location>
        <topology evidence="1">Multi-pass membrane protein</topology>
    </subcellularLocation>
</comment>
<keyword evidence="9" id="KW-0407">Ion channel</keyword>
<dbReference type="EMBL" id="CP003537">
    <property type="protein sequence ID" value="AGH94982.1"/>
    <property type="molecule type" value="Genomic_DNA"/>
</dbReference>
<evidence type="ECO:0000313" key="12">
    <source>
        <dbReference type="Proteomes" id="UP000012040"/>
    </source>
</evidence>
<dbReference type="InterPro" id="IPR014743">
    <property type="entry name" value="Cl-channel_core"/>
</dbReference>
<proteinExistence type="predicted"/>
<dbReference type="PANTHER" id="PTHR43427:SF6">
    <property type="entry name" value="CHLORIDE CHANNEL PROTEIN CLC-E"/>
    <property type="match status" value="1"/>
</dbReference>
<keyword evidence="3 10" id="KW-0812">Transmembrane</keyword>
<evidence type="ECO:0000313" key="11">
    <source>
        <dbReference type="EMBL" id="AGH94982.1"/>
    </source>
</evidence>
<dbReference type="PRINTS" id="PR00762">
    <property type="entry name" value="CLCHANNEL"/>
</dbReference>
<feature type="transmembrane region" description="Helical" evidence="10">
    <location>
        <begin position="205"/>
        <end position="230"/>
    </location>
</feature>
<dbReference type="Pfam" id="PF00654">
    <property type="entry name" value="Voltage_CLC"/>
    <property type="match status" value="1"/>
</dbReference>
<feature type="transmembrane region" description="Helical" evidence="10">
    <location>
        <begin position="65"/>
        <end position="82"/>
    </location>
</feature>
<keyword evidence="2" id="KW-0813">Transport</keyword>
<dbReference type="Gene3D" id="1.10.3080.10">
    <property type="entry name" value="Clc chloride channel"/>
    <property type="match status" value="1"/>
</dbReference>
<evidence type="ECO:0000256" key="2">
    <source>
        <dbReference type="ARBA" id="ARBA00022448"/>
    </source>
</evidence>
<dbReference type="STRING" id="1184267.A11Q_764"/>
<evidence type="ECO:0000256" key="4">
    <source>
        <dbReference type="ARBA" id="ARBA00022989"/>
    </source>
</evidence>
<evidence type="ECO:0000256" key="3">
    <source>
        <dbReference type="ARBA" id="ARBA00022692"/>
    </source>
</evidence>
<evidence type="ECO:0000256" key="5">
    <source>
        <dbReference type="ARBA" id="ARBA00023065"/>
    </source>
</evidence>
<dbReference type="InterPro" id="IPR001807">
    <property type="entry name" value="ClC"/>
</dbReference>
<accession>M4V6K5</accession>
<feature type="transmembrane region" description="Helical" evidence="10">
    <location>
        <begin position="369"/>
        <end position="395"/>
    </location>
</feature>
<dbReference type="RefSeq" id="WP_015469472.1">
    <property type="nucleotide sequence ID" value="NC_020813.1"/>
</dbReference>
<dbReference type="CDD" id="cd01034">
    <property type="entry name" value="EriC_like"/>
    <property type="match status" value="1"/>
</dbReference>
<evidence type="ECO:0000256" key="1">
    <source>
        <dbReference type="ARBA" id="ARBA00004141"/>
    </source>
</evidence>
<evidence type="ECO:0000256" key="10">
    <source>
        <dbReference type="SAM" id="Phobius"/>
    </source>
</evidence>
<feature type="transmembrane region" description="Helical" evidence="10">
    <location>
        <begin position="24"/>
        <end position="45"/>
    </location>
</feature>
<evidence type="ECO:0000256" key="8">
    <source>
        <dbReference type="ARBA" id="ARBA00023214"/>
    </source>
</evidence>
<evidence type="ECO:0000256" key="6">
    <source>
        <dbReference type="ARBA" id="ARBA00023136"/>
    </source>
</evidence>
<feature type="transmembrane region" description="Helical" evidence="10">
    <location>
        <begin position="169"/>
        <end position="193"/>
    </location>
</feature>
<feature type="transmembrane region" description="Helical" evidence="10">
    <location>
        <begin position="281"/>
        <end position="299"/>
    </location>
</feature>
<dbReference type="HOGENOM" id="CLU_015263_6_0_7"/>
<keyword evidence="12" id="KW-1185">Reference proteome</keyword>
<dbReference type="InterPro" id="IPR050368">
    <property type="entry name" value="ClC-type_chloride_channel"/>
</dbReference>
<dbReference type="KEGG" id="bex:A11Q_764"/>
<keyword evidence="4 10" id="KW-1133">Transmembrane helix</keyword>
<keyword evidence="5" id="KW-0406">Ion transport</keyword>
<feature type="transmembrane region" description="Helical" evidence="10">
    <location>
        <begin position="242"/>
        <end position="260"/>
    </location>
</feature>
<evidence type="ECO:0000256" key="7">
    <source>
        <dbReference type="ARBA" id="ARBA00023173"/>
    </source>
</evidence>
<keyword evidence="6 10" id="KW-0472">Membrane</keyword>
<organism evidence="11 12">
    <name type="scientific">Pseudobdellovibrio exovorus JSS</name>
    <dbReference type="NCBI Taxonomy" id="1184267"/>
    <lineage>
        <taxon>Bacteria</taxon>
        <taxon>Pseudomonadati</taxon>
        <taxon>Bdellovibrionota</taxon>
        <taxon>Bdellovibrionia</taxon>
        <taxon>Bdellovibrionales</taxon>
        <taxon>Pseudobdellovibrionaceae</taxon>
        <taxon>Pseudobdellovibrio</taxon>
    </lineage>
</organism>
<keyword evidence="7" id="KW-0869">Chloride channel</keyword>
<dbReference type="PATRIC" id="fig|1184267.3.peg.771"/>
<dbReference type="Proteomes" id="UP000012040">
    <property type="component" value="Chromosome"/>
</dbReference>
<protein>
    <recommendedName>
        <fullName evidence="13">Chloride channel protein</fullName>
    </recommendedName>
</protein>
<feature type="transmembrane region" description="Helical" evidence="10">
    <location>
        <begin position="344"/>
        <end position="363"/>
    </location>
</feature>
<dbReference type="AlphaFoldDB" id="M4V6K5"/>
<dbReference type="OrthoDB" id="9767361at2"/>
<dbReference type="GO" id="GO:0034707">
    <property type="term" value="C:chloride channel complex"/>
    <property type="evidence" value="ECO:0007669"/>
    <property type="project" value="UniProtKB-KW"/>
</dbReference>